<gene>
    <name evidence="2" type="ORF">UFOPK1433_00912</name>
    <name evidence="3" type="ORF">UFOPK1843_00603</name>
</gene>
<sequence length="295" mass="32482">MSEINDTPLAQELSQSFQKLARIDAAVLTKPANTRIFTVSNQKGGVGKTTTTVNIAAALASKGMRVLVLDLDPQGNASTALNIPHHAEIRSLYEVLMGEAELEDVIQISSELPGLYCVPATIHLTGVEMEMASAVAREQRLKTAIERYLETTMSPPDYIFIDCPPSLGLLTINAWTAAREILVPIQCEYYALEGVDQLMKYIELVRQQLNPKLELSTVLLTMYDGRTRLAEDVVNFVREKFPTLTLNSVIPRAVRVSEAPSFNRTVITHDRRSPGSVAYLEAAIEIATRGAQLGR</sequence>
<dbReference type="PANTHER" id="PTHR13696:SF52">
    <property type="entry name" value="PARA FAMILY PROTEIN CT_582"/>
    <property type="match status" value="1"/>
</dbReference>
<feature type="domain" description="AAA" evidence="1">
    <location>
        <begin position="35"/>
        <end position="214"/>
    </location>
</feature>
<dbReference type="CDD" id="cd02042">
    <property type="entry name" value="ParAB_family"/>
    <property type="match status" value="1"/>
</dbReference>
<protein>
    <submittedName>
        <fullName evidence="2">Unannotated protein</fullName>
    </submittedName>
</protein>
<evidence type="ECO:0000259" key="1">
    <source>
        <dbReference type="Pfam" id="PF13614"/>
    </source>
</evidence>
<organism evidence="2">
    <name type="scientific">freshwater metagenome</name>
    <dbReference type="NCBI Taxonomy" id="449393"/>
    <lineage>
        <taxon>unclassified sequences</taxon>
        <taxon>metagenomes</taxon>
        <taxon>ecological metagenomes</taxon>
    </lineage>
</organism>
<dbReference type="SUPFAM" id="SSF52540">
    <property type="entry name" value="P-loop containing nucleoside triphosphate hydrolases"/>
    <property type="match status" value="1"/>
</dbReference>
<evidence type="ECO:0000313" key="3">
    <source>
        <dbReference type="EMBL" id="CAB4607505.1"/>
    </source>
</evidence>
<reference evidence="2" key="1">
    <citation type="submission" date="2020-05" db="EMBL/GenBank/DDBJ databases">
        <authorList>
            <person name="Chiriac C."/>
            <person name="Salcher M."/>
            <person name="Ghai R."/>
            <person name="Kavagutti S V."/>
        </authorList>
    </citation>
    <scope>NUCLEOTIDE SEQUENCE</scope>
</reference>
<dbReference type="Gene3D" id="3.40.50.300">
    <property type="entry name" value="P-loop containing nucleotide triphosphate hydrolases"/>
    <property type="match status" value="1"/>
</dbReference>
<dbReference type="InterPro" id="IPR050678">
    <property type="entry name" value="DNA_Partitioning_ATPase"/>
</dbReference>
<dbReference type="InterPro" id="IPR025669">
    <property type="entry name" value="AAA_dom"/>
</dbReference>
<dbReference type="InterPro" id="IPR027417">
    <property type="entry name" value="P-loop_NTPase"/>
</dbReference>
<dbReference type="FunFam" id="3.40.50.300:FF:000285">
    <property type="entry name" value="Sporulation initiation inhibitor Soj"/>
    <property type="match status" value="1"/>
</dbReference>
<dbReference type="PANTHER" id="PTHR13696">
    <property type="entry name" value="P-LOOP CONTAINING NUCLEOSIDE TRIPHOSPHATE HYDROLASE"/>
    <property type="match status" value="1"/>
</dbReference>
<accession>A0A6J6CBP6</accession>
<dbReference type="EMBL" id="CAEZSN010000107">
    <property type="protein sequence ID" value="CAB4547703.1"/>
    <property type="molecule type" value="Genomic_DNA"/>
</dbReference>
<name>A0A6J6CBP6_9ZZZZ</name>
<dbReference type="EMBL" id="CAEZUR010000039">
    <property type="protein sequence ID" value="CAB4607505.1"/>
    <property type="molecule type" value="Genomic_DNA"/>
</dbReference>
<dbReference type="AlphaFoldDB" id="A0A6J6CBP6"/>
<proteinExistence type="predicted"/>
<dbReference type="Pfam" id="PF13614">
    <property type="entry name" value="AAA_31"/>
    <property type="match status" value="1"/>
</dbReference>
<evidence type="ECO:0000313" key="2">
    <source>
        <dbReference type="EMBL" id="CAB4547703.1"/>
    </source>
</evidence>